<gene>
    <name evidence="7 9" type="primary">rnpA</name>
    <name evidence="9" type="ORF">Q6348_03100</name>
</gene>
<evidence type="ECO:0000256" key="6">
    <source>
        <dbReference type="ARBA" id="ARBA00022884"/>
    </source>
</evidence>
<dbReference type="Gene3D" id="3.30.230.10">
    <property type="match status" value="1"/>
</dbReference>
<protein>
    <recommendedName>
        <fullName evidence="7 8">Ribonuclease P protein component</fullName>
        <shortName evidence="7">RNase P protein</shortName>
        <shortName evidence="7">RNaseP protein</shortName>
        <ecNumber evidence="7 8">3.1.26.5</ecNumber>
    </recommendedName>
    <alternativeName>
        <fullName evidence="7">Protein C5</fullName>
    </alternativeName>
</protein>
<keyword evidence="3 7" id="KW-0540">Nuclease</keyword>
<evidence type="ECO:0000256" key="7">
    <source>
        <dbReference type="HAMAP-Rule" id="MF_00227"/>
    </source>
</evidence>
<dbReference type="HAMAP" id="MF_00227">
    <property type="entry name" value="RNase_P"/>
    <property type="match status" value="1"/>
</dbReference>
<keyword evidence="4 7" id="KW-0255">Endonuclease</keyword>
<dbReference type="NCBIfam" id="TIGR00188">
    <property type="entry name" value="rnpA"/>
    <property type="match status" value="1"/>
</dbReference>
<accession>A0ABT9D6N4</accession>
<comment type="function">
    <text evidence="1 7">RNaseP catalyzes the removal of the 5'-leader sequence from pre-tRNA to produce the mature 5'-terminus. It can also cleave other RNA substrates such as 4.5S RNA. The protein component plays an auxiliary but essential role in vivo by binding to the 5'-leader sequence and broadening the substrate specificity of the ribozyme.</text>
</comment>
<evidence type="ECO:0000313" key="10">
    <source>
        <dbReference type="Proteomes" id="UP001232536"/>
    </source>
</evidence>
<name>A0ABT9D6N4_9CELL</name>
<dbReference type="PROSITE" id="PS00648">
    <property type="entry name" value="RIBONUCLEASE_P"/>
    <property type="match status" value="1"/>
</dbReference>
<keyword evidence="2 7" id="KW-0819">tRNA processing</keyword>
<dbReference type="Pfam" id="PF00825">
    <property type="entry name" value="Ribonuclease_P"/>
    <property type="match status" value="1"/>
</dbReference>
<dbReference type="PANTHER" id="PTHR33992">
    <property type="entry name" value="RIBONUCLEASE P PROTEIN COMPONENT"/>
    <property type="match status" value="1"/>
</dbReference>
<dbReference type="InterPro" id="IPR000100">
    <property type="entry name" value="RNase_P"/>
</dbReference>
<dbReference type="InterPro" id="IPR020568">
    <property type="entry name" value="Ribosomal_Su5_D2-typ_SF"/>
</dbReference>
<keyword evidence="5 7" id="KW-0378">Hydrolase</keyword>
<evidence type="ECO:0000256" key="5">
    <source>
        <dbReference type="ARBA" id="ARBA00022801"/>
    </source>
</evidence>
<dbReference type="EMBL" id="JAUQYP010000001">
    <property type="protein sequence ID" value="MDO8106180.1"/>
    <property type="molecule type" value="Genomic_DNA"/>
</dbReference>
<dbReference type="GO" id="GO:0004526">
    <property type="term" value="F:ribonuclease P activity"/>
    <property type="evidence" value="ECO:0007669"/>
    <property type="project" value="UniProtKB-EC"/>
</dbReference>
<dbReference type="EC" id="3.1.26.5" evidence="7 8"/>
<dbReference type="SUPFAM" id="SSF54211">
    <property type="entry name" value="Ribosomal protein S5 domain 2-like"/>
    <property type="match status" value="1"/>
</dbReference>
<proteinExistence type="inferred from homology"/>
<evidence type="ECO:0000256" key="3">
    <source>
        <dbReference type="ARBA" id="ARBA00022722"/>
    </source>
</evidence>
<dbReference type="PANTHER" id="PTHR33992:SF1">
    <property type="entry name" value="RIBONUCLEASE P PROTEIN COMPONENT"/>
    <property type="match status" value="1"/>
</dbReference>
<evidence type="ECO:0000256" key="1">
    <source>
        <dbReference type="ARBA" id="ARBA00002663"/>
    </source>
</evidence>
<evidence type="ECO:0000256" key="2">
    <source>
        <dbReference type="ARBA" id="ARBA00022694"/>
    </source>
</evidence>
<organism evidence="9 10">
    <name type="scientific">Actinotalea lenta</name>
    <dbReference type="NCBI Taxonomy" id="3064654"/>
    <lineage>
        <taxon>Bacteria</taxon>
        <taxon>Bacillati</taxon>
        <taxon>Actinomycetota</taxon>
        <taxon>Actinomycetes</taxon>
        <taxon>Micrococcales</taxon>
        <taxon>Cellulomonadaceae</taxon>
        <taxon>Actinotalea</taxon>
    </lineage>
</organism>
<comment type="caution">
    <text evidence="9">The sequence shown here is derived from an EMBL/GenBank/DDBJ whole genome shotgun (WGS) entry which is preliminary data.</text>
</comment>
<comment type="similarity">
    <text evidence="7">Belongs to the RnpA family.</text>
</comment>
<dbReference type="Proteomes" id="UP001232536">
    <property type="component" value="Unassembled WGS sequence"/>
</dbReference>
<keyword evidence="6 7" id="KW-0694">RNA-binding</keyword>
<keyword evidence="10" id="KW-1185">Reference proteome</keyword>
<dbReference type="InterPro" id="IPR020539">
    <property type="entry name" value="RNase_P_CS"/>
</dbReference>
<comment type="catalytic activity">
    <reaction evidence="7">
        <text>Endonucleolytic cleavage of RNA, removing 5'-extranucleotides from tRNA precursor.</text>
        <dbReference type="EC" id="3.1.26.5"/>
    </reaction>
</comment>
<dbReference type="RefSeq" id="WP_304599868.1">
    <property type="nucleotide sequence ID" value="NZ_JAUQYP010000001.1"/>
</dbReference>
<evidence type="ECO:0000313" key="9">
    <source>
        <dbReference type="EMBL" id="MDO8106180.1"/>
    </source>
</evidence>
<evidence type="ECO:0000256" key="4">
    <source>
        <dbReference type="ARBA" id="ARBA00022759"/>
    </source>
</evidence>
<evidence type="ECO:0000256" key="8">
    <source>
        <dbReference type="NCBIfam" id="TIGR00188"/>
    </source>
</evidence>
<dbReference type="InterPro" id="IPR014721">
    <property type="entry name" value="Ribsml_uS5_D2-typ_fold_subgr"/>
</dbReference>
<reference evidence="9 10" key="1">
    <citation type="submission" date="2023-07" db="EMBL/GenBank/DDBJ databases">
        <title>Description of novel actinomycetes strains, isolated from tidal flat sediment.</title>
        <authorList>
            <person name="Lu C."/>
        </authorList>
    </citation>
    <scope>NUCLEOTIDE SEQUENCE [LARGE SCALE GENOMIC DNA]</scope>
    <source>
        <strain evidence="9 10">SYSU T00b441</strain>
    </source>
</reference>
<sequence length="121" mass="12760">MLPAALRMHRSADFSETVRRGARAGRGTLVVHGRIAPRSSGVHVGFVVSKAVGSAVVRNKVRRRLRGLVMEHIDTVPEGADLVVRALPPAAAADYRSLSVDFSSALVGAVSRAQARAAGRP</sequence>
<comment type="subunit">
    <text evidence="7">Consists of a catalytic RNA component (M1 or rnpB) and a protein subunit.</text>
</comment>